<evidence type="ECO:0000313" key="2">
    <source>
        <dbReference type="Proteomes" id="UP000824156"/>
    </source>
</evidence>
<evidence type="ECO:0000313" key="1">
    <source>
        <dbReference type="EMBL" id="HIX54473.1"/>
    </source>
</evidence>
<reference evidence="1" key="1">
    <citation type="journal article" date="2021" name="PeerJ">
        <title>Extensive microbial diversity within the chicken gut microbiome revealed by metagenomics and culture.</title>
        <authorList>
            <person name="Gilroy R."/>
            <person name="Ravi A."/>
            <person name="Getino M."/>
            <person name="Pursley I."/>
            <person name="Horton D.L."/>
            <person name="Alikhan N.F."/>
            <person name="Baker D."/>
            <person name="Gharbi K."/>
            <person name="Hall N."/>
            <person name="Watson M."/>
            <person name="Adriaenssens E.M."/>
            <person name="Foster-Nyarko E."/>
            <person name="Jarju S."/>
            <person name="Secka A."/>
            <person name="Antonio M."/>
            <person name="Oren A."/>
            <person name="Chaudhuri R.R."/>
            <person name="La Ragione R."/>
            <person name="Hildebrand F."/>
            <person name="Pallen M.J."/>
        </authorList>
    </citation>
    <scope>NUCLEOTIDE SEQUENCE</scope>
    <source>
        <strain evidence="1">1719</strain>
    </source>
</reference>
<accession>A0A9D2AYE9</accession>
<protein>
    <submittedName>
        <fullName evidence="1">Uncharacterized protein</fullName>
    </submittedName>
</protein>
<name>A0A9D2AYE9_9SPHI</name>
<gene>
    <name evidence="1" type="ORF">H9853_05555</name>
</gene>
<proteinExistence type="predicted"/>
<sequence>MNRVWKWVALIFFVLALTITGAVIYLKKHWKPLIQNEIEKAVTKASGGLYKLSYDNLDFNLTLGNVNLDRVKLIADTNVYKQLQADSIAPDHLYFLEVDRIAVKGVQIWKAWKKKQMELNLIAIDKPAIEIFHFPAAKKDSVESDKKDLYSSIQDVLESVKVDKIKIDQAQISHKKFMDKDTTELSIGAVDIQVDDLLIDENSKSDSSRFYYTKNITVKTGSFEHELDDGYYVASLDSVLLSTTQGELYIHGVNIHPKMDKRSFYKQKGRNVTMADLHFEQVSAQGLQLRTLLDEGAIIADKIYIKSGKADISTDKSYPKKPENKIGDSPHQKLMKADRRIKVDSVFLDNVDVTYFEFSGKYYREGSIAFNGTTGTVTHVTNDSIALAEDKFMRADLTSKLLNQGRFNVQFGFDMTSSEGAHTYKGTLGRMNAKSFNRILRPLLNIEITSGNIRKISFDMQANDYRNWGDFRFDYDHLKVSILQKDNTKRRSSRGVLSFLVNSILINDSNPDANNKYHVGNINYKRVPEHTFFKTLWQSLFDGIKQTAGISPEREAKLLAQAQSAQERVKETKTAVKKSKGFFRRLFKEKDKKEN</sequence>
<dbReference type="Proteomes" id="UP000824156">
    <property type="component" value="Unassembled WGS sequence"/>
</dbReference>
<dbReference type="AlphaFoldDB" id="A0A9D2AYE9"/>
<organism evidence="1 2">
    <name type="scientific">Candidatus Sphingobacterium stercoripullorum</name>
    <dbReference type="NCBI Taxonomy" id="2838759"/>
    <lineage>
        <taxon>Bacteria</taxon>
        <taxon>Pseudomonadati</taxon>
        <taxon>Bacteroidota</taxon>
        <taxon>Sphingobacteriia</taxon>
        <taxon>Sphingobacteriales</taxon>
        <taxon>Sphingobacteriaceae</taxon>
        <taxon>Sphingobacterium</taxon>
    </lineage>
</organism>
<comment type="caution">
    <text evidence="1">The sequence shown here is derived from an EMBL/GenBank/DDBJ whole genome shotgun (WGS) entry which is preliminary data.</text>
</comment>
<dbReference type="EMBL" id="DXEZ01000152">
    <property type="protein sequence ID" value="HIX54473.1"/>
    <property type="molecule type" value="Genomic_DNA"/>
</dbReference>
<reference evidence="1" key="2">
    <citation type="submission" date="2021-04" db="EMBL/GenBank/DDBJ databases">
        <authorList>
            <person name="Gilroy R."/>
        </authorList>
    </citation>
    <scope>NUCLEOTIDE SEQUENCE</scope>
    <source>
        <strain evidence="1">1719</strain>
    </source>
</reference>